<dbReference type="KEGG" id="tbl:TBLA_0E03250"/>
<dbReference type="Gene3D" id="3.90.79.10">
    <property type="entry name" value="Nucleoside Triphosphate Pyrophosphohydrolase"/>
    <property type="match status" value="1"/>
</dbReference>
<sequence>MSDQFKRSVTSRTGRKNQVYTQEGARIVSGCVCLTKDHKQVLLISSSKHKDRWIIPKGGVENDEKNDFSLTAKRETWEEAGCTGEIIKKLDIIEDMRPSNEWANITKEEFSNTQGTILTKIPKTEYHFYELEINELINEYPESKQRNRRLVNFHEAHKELKNANRPELLRALEISSIDKTL</sequence>
<dbReference type="GeneID" id="14496452"/>
<dbReference type="PROSITE" id="PS51462">
    <property type="entry name" value="NUDIX"/>
    <property type="match status" value="1"/>
</dbReference>
<dbReference type="GO" id="GO:0034431">
    <property type="term" value="F:bis(5'-adenosyl)-hexaphosphatase activity"/>
    <property type="evidence" value="ECO:0007669"/>
    <property type="project" value="EnsemblFungi"/>
</dbReference>
<dbReference type="GO" id="GO:1901909">
    <property type="term" value="P:diadenosine hexaphosphate catabolic process"/>
    <property type="evidence" value="ECO:0007669"/>
    <property type="project" value="EnsemblFungi"/>
</dbReference>
<evidence type="ECO:0000256" key="2">
    <source>
        <dbReference type="ARBA" id="ARBA00022723"/>
    </source>
</evidence>
<dbReference type="GO" id="GO:0006798">
    <property type="term" value="P:polyphosphate catabolic process"/>
    <property type="evidence" value="ECO:0007669"/>
    <property type="project" value="EnsemblFungi"/>
</dbReference>
<dbReference type="GO" id="GO:0052845">
    <property type="term" value="F:inositol-5-diphosphate-1,2,3,4,6-pentakisphosphate diphosphatase activity"/>
    <property type="evidence" value="ECO:0007669"/>
    <property type="project" value="EnsemblFungi"/>
</dbReference>
<keyword evidence="2" id="KW-0479">Metal-binding</keyword>
<dbReference type="OMA" id="EDQWPEM"/>
<keyword evidence="7" id="KW-1185">Reference proteome</keyword>
<keyword evidence="4" id="KW-0460">Magnesium</keyword>
<dbReference type="STRING" id="1071380.I2H4S7"/>
<dbReference type="GO" id="GO:0005634">
    <property type="term" value="C:nucleus"/>
    <property type="evidence" value="ECO:0007669"/>
    <property type="project" value="TreeGrafter"/>
</dbReference>
<reference evidence="6 7" key="1">
    <citation type="journal article" date="2011" name="Proc. Natl. Acad. Sci. U.S.A.">
        <title>Evolutionary erosion of yeast sex chromosomes by mating-type switching accidents.</title>
        <authorList>
            <person name="Gordon J.L."/>
            <person name="Armisen D."/>
            <person name="Proux-Wera E."/>
            <person name="Oheigeartaigh S.S."/>
            <person name="Byrne K.P."/>
            <person name="Wolfe K.H."/>
        </authorList>
    </citation>
    <scope>NUCLEOTIDE SEQUENCE [LARGE SCALE GENOMIC DNA]</scope>
    <source>
        <strain evidence="7">ATCC 34711 / CBS 6284 / DSM 70876 / NBRC 10599 / NRRL Y-10934 / UCD 77-7</strain>
    </source>
</reference>
<evidence type="ECO:0000313" key="7">
    <source>
        <dbReference type="Proteomes" id="UP000002866"/>
    </source>
</evidence>
<dbReference type="InterPro" id="IPR047198">
    <property type="entry name" value="DDP-like_NUDIX"/>
</dbReference>
<dbReference type="GO" id="GO:0000298">
    <property type="term" value="F:endopolyphosphatase activity"/>
    <property type="evidence" value="ECO:0007669"/>
    <property type="project" value="EnsemblFungi"/>
</dbReference>
<evidence type="ECO:0000259" key="5">
    <source>
        <dbReference type="PROSITE" id="PS51462"/>
    </source>
</evidence>
<dbReference type="GO" id="GO:1990174">
    <property type="term" value="F:phosphodiesterase decapping endonuclease activity"/>
    <property type="evidence" value="ECO:0007669"/>
    <property type="project" value="EnsemblFungi"/>
</dbReference>
<evidence type="ECO:0000256" key="1">
    <source>
        <dbReference type="ARBA" id="ARBA00001946"/>
    </source>
</evidence>
<dbReference type="GO" id="GO:0005737">
    <property type="term" value="C:cytoplasm"/>
    <property type="evidence" value="ECO:0007669"/>
    <property type="project" value="TreeGrafter"/>
</dbReference>
<name>I2H4S7_HENB6</name>
<dbReference type="GO" id="GO:0052745">
    <property type="term" value="F:inositol phosphate phosphatase activity"/>
    <property type="evidence" value="ECO:0007669"/>
    <property type="project" value="EnsemblFungi"/>
</dbReference>
<dbReference type="GO" id="GO:0071543">
    <property type="term" value="P:diphosphoinositol polyphosphate metabolic process"/>
    <property type="evidence" value="ECO:0007669"/>
    <property type="project" value="TreeGrafter"/>
</dbReference>
<organism evidence="6 7">
    <name type="scientific">Henningerozyma blattae (strain ATCC 34711 / CBS 6284 / DSM 70876 / NBRC 10599 / NRRL Y-10934 / UCD 77-7)</name>
    <name type="common">Yeast</name>
    <name type="synonym">Tetrapisispora blattae</name>
    <dbReference type="NCBI Taxonomy" id="1071380"/>
    <lineage>
        <taxon>Eukaryota</taxon>
        <taxon>Fungi</taxon>
        <taxon>Dikarya</taxon>
        <taxon>Ascomycota</taxon>
        <taxon>Saccharomycotina</taxon>
        <taxon>Saccharomycetes</taxon>
        <taxon>Saccharomycetales</taxon>
        <taxon>Saccharomycetaceae</taxon>
        <taxon>Henningerozyma</taxon>
    </lineage>
</organism>
<protein>
    <recommendedName>
        <fullName evidence="5">Nudix hydrolase domain-containing protein</fullName>
    </recommendedName>
</protein>
<evidence type="ECO:0000256" key="4">
    <source>
        <dbReference type="ARBA" id="ARBA00022842"/>
    </source>
</evidence>
<dbReference type="InterPro" id="IPR000086">
    <property type="entry name" value="NUDIX_hydrolase_dom"/>
</dbReference>
<dbReference type="Pfam" id="PF00293">
    <property type="entry name" value="NUDIX"/>
    <property type="match status" value="1"/>
</dbReference>
<dbReference type="FunCoup" id="I2H4S7">
    <property type="interactions" value="253"/>
</dbReference>
<dbReference type="GO" id="GO:0046872">
    <property type="term" value="F:metal ion binding"/>
    <property type="evidence" value="ECO:0007669"/>
    <property type="project" value="UniProtKB-KW"/>
</dbReference>
<dbReference type="eggNOG" id="KOG2839">
    <property type="taxonomic scope" value="Eukaryota"/>
</dbReference>
<dbReference type="CDD" id="cd04666">
    <property type="entry name" value="NUDIX_DIPP2_like_Nudt4"/>
    <property type="match status" value="1"/>
</dbReference>
<evidence type="ECO:0000313" key="6">
    <source>
        <dbReference type="EMBL" id="CCH61379.1"/>
    </source>
</evidence>
<dbReference type="GO" id="GO:0071545">
    <property type="term" value="P:inositol phosphate catabolic process"/>
    <property type="evidence" value="ECO:0007669"/>
    <property type="project" value="EnsemblFungi"/>
</dbReference>
<dbReference type="EMBL" id="HE806320">
    <property type="protein sequence ID" value="CCH61379.1"/>
    <property type="molecule type" value="Genomic_DNA"/>
</dbReference>
<dbReference type="OrthoDB" id="2011998at2759"/>
<dbReference type="InParanoid" id="I2H4S7"/>
<dbReference type="GO" id="GO:1901911">
    <property type="term" value="P:adenosine 5'-(hexahydrogen pentaphosphate) catabolic process"/>
    <property type="evidence" value="ECO:0007669"/>
    <property type="project" value="EnsemblFungi"/>
</dbReference>
<dbReference type="GO" id="GO:0052843">
    <property type="term" value="F:inositol-1-diphosphate-2,3,4,5,6-pentakisphosphate diphosphatase activity"/>
    <property type="evidence" value="ECO:0007669"/>
    <property type="project" value="EnsemblFungi"/>
</dbReference>
<dbReference type="RefSeq" id="XP_004180898.1">
    <property type="nucleotide sequence ID" value="XM_004180850.1"/>
</dbReference>
<dbReference type="Proteomes" id="UP000002866">
    <property type="component" value="Chromosome 5"/>
</dbReference>
<dbReference type="GO" id="GO:0030643">
    <property type="term" value="P:intracellular phosphate ion homeostasis"/>
    <property type="evidence" value="ECO:0007669"/>
    <property type="project" value="EnsemblFungi"/>
</dbReference>
<gene>
    <name evidence="6" type="primary">TBLA0E03250</name>
    <name evidence="6" type="ORF">TBLA_0E03250</name>
</gene>
<accession>I2H4S7</accession>
<dbReference type="PANTHER" id="PTHR12629">
    <property type="entry name" value="DIPHOSPHOINOSITOL POLYPHOSPHATE PHOSPHOHYDROLASE"/>
    <property type="match status" value="1"/>
</dbReference>
<dbReference type="GO" id="GO:0034432">
    <property type="term" value="F:bis(5'-adenosyl)-pentaphosphatase activity"/>
    <property type="evidence" value="ECO:0007669"/>
    <property type="project" value="EnsemblFungi"/>
</dbReference>
<dbReference type="GO" id="GO:1901907">
    <property type="term" value="P:diadenosine pentaphosphate catabolic process"/>
    <property type="evidence" value="ECO:0007669"/>
    <property type="project" value="EnsemblFungi"/>
</dbReference>
<dbReference type="GO" id="GO:0008796">
    <property type="term" value="F:bis(5'-nucleosyl)-tetraphosphatase activity"/>
    <property type="evidence" value="ECO:0007669"/>
    <property type="project" value="EnsemblFungi"/>
</dbReference>
<comment type="cofactor">
    <cofactor evidence="1">
        <name>Mg(2+)</name>
        <dbReference type="ChEBI" id="CHEBI:18420"/>
    </cofactor>
</comment>
<dbReference type="InterPro" id="IPR015797">
    <property type="entry name" value="NUDIX_hydrolase-like_dom_sf"/>
</dbReference>
<dbReference type="SUPFAM" id="SSF55811">
    <property type="entry name" value="Nudix"/>
    <property type="match status" value="1"/>
</dbReference>
<keyword evidence="3" id="KW-0378">Hydrolase</keyword>
<dbReference type="AlphaFoldDB" id="I2H4S7"/>
<dbReference type="PANTHER" id="PTHR12629:SF0">
    <property type="entry name" value="DIPHOSPHOINOSITOL-POLYPHOSPHATE DIPHOSPHATASE"/>
    <property type="match status" value="1"/>
</dbReference>
<dbReference type="GO" id="GO:0052847">
    <property type="term" value="F:inositol-1,5-bisdiphosphate-2,3,4,6-tetrakisphosphate 5-diphosphatase activity"/>
    <property type="evidence" value="ECO:0007669"/>
    <property type="project" value="EnsemblFungi"/>
</dbReference>
<dbReference type="GO" id="GO:0052846">
    <property type="term" value="F:inositol-1,5-bisdiphosphate-2,3,4,6-tetrakisphosphate 1-diphosphatase activity"/>
    <property type="evidence" value="ECO:0007669"/>
    <property type="project" value="EnsemblFungi"/>
</dbReference>
<feature type="domain" description="Nudix hydrolase" evidence="5">
    <location>
        <begin position="24"/>
        <end position="173"/>
    </location>
</feature>
<proteinExistence type="predicted"/>
<dbReference type="HOGENOM" id="CLU_037162_5_3_1"/>
<evidence type="ECO:0000256" key="3">
    <source>
        <dbReference type="ARBA" id="ARBA00022801"/>
    </source>
</evidence>